<name>A0A2P5WTF5_GOSBA</name>
<feature type="transmembrane region" description="Helical" evidence="1">
    <location>
        <begin position="93"/>
        <end position="118"/>
    </location>
</feature>
<keyword evidence="1" id="KW-0812">Transmembrane</keyword>
<evidence type="ECO:0000256" key="1">
    <source>
        <dbReference type="SAM" id="Phobius"/>
    </source>
</evidence>
<accession>A0A2P5WTF5</accession>
<dbReference type="Proteomes" id="UP000239757">
    <property type="component" value="Unassembled WGS sequence"/>
</dbReference>
<evidence type="ECO:0000313" key="2">
    <source>
        <dbReference type="EMBL" id="PPR94366.1"/>
    </source>
</evidence>
<dbReference type="AlphaFoldDB" id="A0A2P5WTF5"/>
<gene>
    <name evidence="2" type="ORF">GOBAR_AA26297</name>
</gene>
<reference evidence="2 3" key="1">
    <citation type="submission" date="2015-01" db="EMBL/GenBank/DDBJ databases">
        <title>Genome of allotetraploid Gossypium barbadense reveals genomic plasticity and fiber elongation in cotton evolution.</title>
        <authorList>
            <person name="Chen X."/>
            <person name="Liu X."/>
            <person name="Zhao B."/>
            <person name="Zheng H."/>
            <person name="Hu Y."/>
            <person name="Lu G."/>
            <person name="Yang C."/>
            <person name="Chen J."/>
            <person name="Shan C."/>
            <person name="Zhang L."/>
            <person name="Zhou Y."/>
            <person name="Wang L."/>
            <person name="Guo W."/>
            <person name="Bai Y."/>
            <person name="Ruan J."/>
            <person name="Shangguan X."/>
            <person name="Mao Y."/>
            <person name="Jiang J."/>
            <person name="Zhu Y."/>
            <person name="Lei J."/>
            <person name="Kang H."/>
            <person name="Chen S."/>
            <person name="He X."/>
            <person name="Wang R."/>
            <person name="Wang Y."/>
            <person name="Chen J."/>
            <person name="Wang L."/>
            <person name="Yu S."/>
            <person name="Wang B."/>
            <person name="Wei J."/>
            <person name="Song S."/>
            <person name="Lu X."/>
            <person name="Gao Z."/>
            <person name="Gu W."/>
            <person name="Deng X."/>
            <person name="Ma D."/>
            <person name="Wang S."/>
            <person name="Liang W."/>
            <person name="Fang L."/>
            <person name="Cai C."/>
            <person name="Zhu X."/>
            <person name="Zhou B."/>
            <person name="Zhang Y."/>
            <person name="Chen Z."/>
            <person name="Xu S."/>
            <person name="Zhu R."/>
            <person name="Wang S."/>
            <person name="Zhang T."/>
            <person name="Zhao G."/>
        </authorList>
    </citation>
    <scope>NUCLEOTIDE SEQUENCE [LARGE SCALE GENOMIC DNA]</scope>
    <source>
        <strain evidence="3">cv. Xinhai21</strain>
        <tissue evidence="2">Leaf</tissue>
    </source>
</reference>
<keyword evidence="1" id="KW-0472">Membrane</keyword>
<organism evidence="2 3">
    <name type="scientific">Gossypium barbadense</name>
    <name type="common">Sea Island cotton</name>
    <name type="synonym">Hibiscus barbadensis</name>
    <dbReference type="NCBI Taxonomy" id="3634"/>
    <lineage>
        <taxon>Eukaryota</taxon>
        <taxon>Viridiplantae</taxon>
        <taxon>Streptophyta</taxon>
        <taxon>Embryophyta</taxon>
        <taxon>Tracheophyta</taxon>
        <taxon>Spermatophyta</taxon>
        <taxon>Magnoliopsida</taxon>
        <taxon>eudicotyledons</taxon>
        <taxon>Gunneridae</taxon>
        <taxon>Pentapetalae</taxon>
        <taxon>rosids</taxon>
        <taxon>malvids</taxon>
        <taxon>Malvales</taxon>
        <taxon>Malvaceae</taxon>
        <taxon>Malvoideae</taxon>
        <taxon>Gossypium</taxon>
    </lineage>
</organism>
<sequence>MRKTSLLSVVGSCARGHERHPMHRVIASAFLESRGSANRGLWHKSSANVCLLSRHGQAAFCVVIGAVMRLLHESLRASLAANTLTAAKDQDQRILYAVITCFIVFQRIINFIVLFPILSHPGSNNLTSNQFLKVIRPDCVDPPYCKH</sequence>
<keyword evidence="1" id="KW-1133">Transmembrane helix</keyword>
<protein>
    <submittedName>
        <fullName evidence="2">Uncharacterized protein</fullName>
    </submittedName>
</protein>
<dbReference type="EMBL" id="KZ666561">
    <property type="protein sequence ID" value="PPR94366.1"/>
    <property type="molecule type" value="Genomic_DNA"/>
</dbReference>
<proteinExistence type="predicted"/>
<evidence type="ECO:0000313" key="3">
    <source>
        <dbReference type="Proteomes" id="UP000239757"/>
    </source>
</evidence>